<dbReference type="HAMAP" id="MF_00817">
    <property type="entry name" value="QueF_type2"/>
    <property type="match status" value="1"/>
</dbReference>
<comment type="catalytic activity">
    <reaction evidence="5">
        <text>7-aminomethyl-7-carbaguanine + 2 NADP(+) = 7-cyano-7-carbaguanine + 2 NADPH + 3 H(+)</text>
        <dbReference type="Rhea" id="RHEA:13409"/>
        <dbReference type="ChEBI" id="CHEBI:15378"/>
        <dbReference type="ChEBI" id="CHEBI:45075"/>
        <dbReference type="ChEBI" id="CHEBI:57783"/>
        <dbReference type="ChEBI" id="CHEBI:58349"/>
        <dbReference type="ChEBI" id="CHEBI:58703"/>
        <dbReference type="EC" id="1.7.1.13"/>
    </reaction>
</comment>
<keyword evidence="2 5" id="KW-0671">Queuosine biosynthesis</keyword>
<feature type="active site" description="Proton donor" evidence="5">
    <location>
        <position position="189"/>
    </location>
</feature>
<dbReference type="AlphaFoldDB" id="A0A2P6M7F3"/>
<comment type="similarity">
    <text evidence="5">Belongs to the GTP cyclohydrolase I family. QueF type 2 subfamily.</text>
</comment>
<keyword evidence="4 5" id="KW-0560">Oxidoreductase</keyword>
<feature type="binding site" evidence="5">
    <location>
        <begin position="81"/>
        <end position="83"/>
    </location>
    <ligand>
        <name>substrate</name>
    </ligand>
</feature>
<feature type="binding site" evidence="5">
    <location>
        <begin position="221"/>
        <end position="222"/>
    </location>
    <ligand>
        <name>substrate</name>
    </ligand>
</feature>
<evidence type="ECO:0000256" key="2">
    <source>
        <dbReference type="ARBA" id="ARBA00022785"/>
    </source>
</evidence>
<feature type="domain" description="NADPH-dependent 7-cyano-7-deazaguanine reductase N-terminal" evidence="6">
    <location>
        <begin position="15"/>
        <end position="123"/>
    </location>
</feature>
<name>A0A2P6M7F3_9GAMM</name>
<keyword evidence="3 5" id="KW-0521">NADP</keyword>
<evidence type="ECO:0000256" key="1">
    <source>
        <dbReference type="ARBA" id="ARBA00022490"/>
    </source>
</evidence>
<sequence length="275" mass="29862">MSSPEASQLGKPTAYGSDYDPGLLFPIPRAQARAALGLGEDLPFVGADLWNAYELSWLDGRGKPRVALAELRVPAASPNLVESKSLKLYLGSYAMARFTDTDALRAQLVADLSAAAGAPVSVVLTPAGSNNVALIENLEGDVIDDLPIEVSHYGPPRPDFLSADPELKADEVLVSHLLRSNCPVTGQPDWASVQIRYAGPRIARDGLLRYLVSYRQHSDFHESCVERIFMDILGRCAPTRLAVYARYTRRGGLDINPFRATPGLPLPGNPRTNRQ</sequence>
<protein>
    <recommendedName>
        <fullName evidence="5">NADPH-dependent 7-cyano-7-deazaguanine reductase</fullName>
        <ecNumber evidence="5">1.7.1.13</ecNumber>
    </recommendedName>
    <alternativeName>
        <fullName evidence="5">7-cyano-7-carbaguanine reductase</fullName>
    </alternativeName>
    <alternativeName>
        <fullName evidence="5">NADPH-dependent nitrile oxidoreductase</fullName>
    </alternativeName>
    <alternativeName>
        <fullName evidence="5">PreQ(0) reductase</fullName>
    </alternativeName>
</protein>
<evidence type="ECO:0000313" key="8">
    <source>
        <dbReference type="Proteomes" id="UP000241736"/>
    </source>
</evidence>
<dbReference type="InterPro" id="IPR016428">
    <property type="entry name" value="QueF_type2"/>
</dbReference>
<gene>
    <name evidence="5" type="primary">queF</name>
    <name evidence="7" type="ORF">C6N40_10020</name>
</gene>
<dbReference type="InterPro" id="IPR029500">
    <property type="entry name" value="QueF"/>
</dbReference>
<dbReference type="UniPathway" id="UPA00392"/>
<dbReference type="Pfam" id="PF14819">
    <property type="entry name" value="QueF_N"/>
    <property type="match status" value="1"/>
</dbReference>
<dbReference type="PIRSF" id="PIRSF004750">
    <property type="entry name" value="Nitrile_oxidored_YqcD_prd"/>
    <property type="match status" value="1"/>
</dbReference>
<dbReference type="GO" id="GO:0008616">
    <property type="term" value="P:tRNA queuosine(34) biosynthetic process"/>
    <property type="evidence" value="ECO:0007669"/>
    <property type="project" value="UniProtKB-UniRule"/>
</dbReference>
<feature type="active site" description="Thioimide intermediate" evidence="5">
    <location>
        <position position="182"/>
    </location>
</feature>
<evidence type="ECO:0000256" key="3">
    <source>
        <dbReference type="ARBA" id="ARBA00022857"/>
    </source>
</evidence>
<dbReference type="OrthoDB" id="9789995at2"/>
<comment type="function">
    <text evidence="5">Catalyzes the NADPH-dependent reduction of 7-cyano-7-deazaguanine (preQ0) to 7-aminomethyl-7-deazaguanine (preQ1).</text>
</comment>
<dbReference type="Gene3D" id="3.30.1130.10">
    <property type="match status" value="2"/>
</dbReference>
<comment type="subunit">
    <text evidence="5">Homodimer.</text>
</comment>
<evidence type="ECO:0000256" key="4">
    <source>
        <dbReference type="ARBA" id="ARBA00023002"/>
    </source>
</evidence>
<dbReference type="RefSeq" id="WP_106990888.1">
    <property type="nucleotide sequence ID" value="NZ_KZ679093.1"/>
</dbReference>
<dbReference type="InterPro" id="IPR050084">
    <property type="entry name" value="NADPH_dep_7-cyano-7-deazaG_red"/>
</dbReference>
<proteinExistence type="inferred from homology"/>
<dbReference type="Proteomes" id="UP000241736">
    <property type="component" value="Unassembled WGS sequence"/>
</dbReference>
<comment type="pathway">
    <text evidence="5">tRNA modification; tRNA-queuosine biosynthesis.</text>
</comment>
<dbReference type="InterPro" id="IPR043133">
    <property type="entry name" value="GTP-CH-I_C/QueF"/>
</dbReference>
<dbReference type="NCBIfam" id="TIGR03138">
    <property type="entry name" value="QueF"/>
    <property type="match status" value="1"/>
</dbReference>
<comment type="subcellular location">
    <subcellularLocation>
        <location evidence="5">Cytoplasm</location>
    </subcellularLocation>
</comment>
<reference evidence="7 8" key="1">
    <citation type="submission" date="2018-03" db="EMBL/GenBank/DDBJ databases">
        <title>Arenimonas caeni sp. nov., isolated from activated sludge.</title>
        <authorList>
            <person name="Liu H."/>
        </authorList>
    </citation>
    <scope>NUCLEOTIDE SEQUENCE [LARGE SCALE GENOMIC DNA]</scope>
    <source>
        <strain evidence="8">z29</strain>
    </source>
</reference>
<dbReference type="SUPFAM" id="SSF55620">
    <property type="entry name" value="Tetrahydrobiopterin biosynthesis enzymes-like"/>
    <property type="match status" value="1"/>
</dbReference>
<dbReference type="InterPro" id="IPR029139">
    <property type="entry name" value="QueF_N"/>
</dbReference>
<keyword evidence="8" id="KW-1185">Reference proteome</keyword>
<evidence type="ECO:0000256" key="5">
    <source>
        <dbReference type="HAMAP-Rule" id="MF_00817"/>
    </source>
</evidence>
<dbReference type="PANTHER" id="PTHR34354">
    <property type="entry name" value="NADPH-DEPENDENT 7-CYANO-7-DEAZAGUANINE REDUCTASE"/>
    <property type="match status" value="1"/>
</dbReference>
<dbReference type="Pfam" id="PF14489">
    <property type="entry name" value="QueF"/>
    <property type="match status" value="1"/>
</dbReference>
<evidence type="ECO:0000313" key="7">
    <source>
        <dbReference type="EMBL" id="PRH81922.1"/>
    </source>
</evidence>
<organism evidence="7 8">
    <name type="scientific">Arenimonas caeni</name>
    <dbReference type="NCBI Taxonomy" id="2058085"/>
    <lineage>
        <taxon>Bacteria</taxon>
        <taxon>Pseudomonadati</taxon>
        <taxon>Pseudomonadota</taxon>
        <taxon>Gammaproteobacteria</taxon>
        <taxon>Lysobacterales</taxon>
        <taxon>Lysobacteraceae</taxon>
        <taxon>Arenimonas</taxon>
    </lineage>
</organism>
<feature type="binding site" evidence="5">
    <location>
        <begin position="83"/>
        <end position="84"/>
    </location>
    <ligand>
        <name>NADPH</name>
        <dbReference type="ChEBI" id="CHEBI:57783"/>
    </ligand>
</feature>
<keyword evidence="1 5" id="KW-0963">Cytoplasm</keyword>
<comment type="caution">
    <text evidence="7">The sequence shown here is derived from an EMBL/GenBank/DDBJ whole genome shotgun (WGS) entry which is preliminary data.</text>
</comment>
<evidence type="ECO:0000259" key="6">
    <source>
        <dbReference type="Pfam" id="PF14819"/>
    </source>
</evidence>
<dbReference type="PANTHER" id="PTHR34354:SF1">
    <property type="entry name" value="NADPH-DEPENDENT 7-CYANO-7-DEAZAGUANINE REDUCTASE"/>
    <property type="match status" value="1"/>
</dbReference>
<feature type="binding site" evidence="5">
    <location>
        <begin position="250"/>
        <end position="251"/>
    </location>
    <ligand>
        <name>NADPH</name>
        <dbReference type="ChEBI" id="CHEBI:57783"/>
    </ligand>
</feature>
<accession>A0A2P6M7F3</accession>
<dbReference type="GO" id="GO:0033739">
    <property type="term" value="F:preQ1 synthase activity"/>
    <property type="evidence" value="ECO:0007669"/>
    <property type="project" value="UniProtKB-UniRule"/>
</dbReference>
<dbReference type="GO" id="GO:0005737">
    <property type="term" value="C:cytoplasm"/>
    <property type="evidence" value="ECO:0007669"/>
    <property type="project" value="UniProtKB-SubCell"/>
</dbReference>
<dbReference type="EC" id="1.7.1.13" evidence="5"/>
<dbReference type="EMBL" id="PVLF01000015">
    <property type="protein sequence ID" value="PRH81922.1"/>
    <property type="molecule type" value="Genomic_DNA"/>
</dbReference>